<name>A0ABN6MYI9_9BACT</name>
<dbReference type="SUPFAM" id="SSF52833">
    <property type="entry name" value="Thioredoxin-like"/>
    <property type="match status" value="1"/>
</dbReference>
<dbReference type="SUPFAM" id="SSF47616">
    <property type="entry name" value="GST C-terminal domain-like"/>
    <property type="match status" value="1"/>
</dbReference>
<gene>
    <name evidence="4" type="ORF">AMOR_38700</name>
</gene>
<dbReference type="SFLD" id="SFLDG01150">
    <property type="entry name" value="Main.1:_Beta-like"/>
    <property type="match status" value="1"/>
</dbReference>
<dbReference type="Gene3D" id="3.40.30.10">
    <property type="entry name" value="Glutaredoxin"/>
    <property type="match status" value="1"/>
</dbReference>
<dbReference type="RefSeq" id="WP_248353380.1">
    <property type="nucleotide sequence ID" value="NZ_AP025591.1"/>
</dbReference>
<reference evidence="5" key="1">
    <citation type="journal article" date="2022" name="Int. J. Syst. Evol. Microbiol.">
        <title>Anaeromyxobacter oryzae sp. nov., Anaeromyxobacter diazotrophicus sp. nov. and Anaeromyxobacter paludicola sp. nov., isolated from paddy soils.</title>
        <authorList>
            <person name="Itoh H."/>
            <person name="Xu Z."/>
            <person name="Mise K."/>
            <person name="Masuda Y."/>
            <person name="Ushijima N."/>
            <person name="Hayakawa C."/>
            <person name="Shiratori Y."/>
            <person name="Senoo K."/>
        </authorList>
    </citation>
    <scope>NUCLEOTIDE SEQUENCE [LARGE SCALE GENOMIC DNA]</scope>
    <source>
        <strain evidence="5">Red232</strain>
    </source>
</reference>
<evidence type="ECO:0000259" key="3">
    <source>
        <dbReference type="PROSITE" id="PS50405"/>
    </source>
</evidence>
<dbReference type="InterPro" id="IPR040079">
    <property type="entry name" value="Glutathione_S-Trfase"/>
</dbReference>
<feature type="domain" description="GST N-terminal" evidence="2">
    <location>
        <begin position="1"/>
        <end position="79"/>
    </location>
</feature>
<dbReference type="Pfam" id="PF00043">
    <property type="entry name" value="GST_C"/>
    <property type="match status" value="1"/>
</dbReference>
<dbReference type="PROSITE" id="PS50405">
    <property type="entry name" value="GST_CTER"/>
    <property type="match status" value="1"/>
</dbReference>
<evidence type="ECO:0000313" key="5">
    <source>
        <dbReference type="Proteomes" id="UP001162891"/>
    </source>
</evidence>
<protein>
    <submittedName>
        <fullName evidence="4">Glutathione S-transferase</fullName>
    </submittedName>
</protein>
<evidence type="ECO:0000259" key="2">
    <source>
        <dbReference type="PROSITE" id="PS50404"/>
    </source>
</evidence>
<evidence type="ECO:0000313" key="4">
    <source>
        <dbReference type="EMBL" id="BDG04874.1"/>
    </source>
</evidence>
<dbReference type="InterPro" id="IPR036282">
    <property type="entry name" value="Glutathione-S-Trfase_C_sf"/>
</dbReference>
<dbReference type="PROSITE" id="PS50404">
    <property type="entry name" value="GST_NTER"/>
    <property type="match status" value="1"/>
</dbReference>
<dbReference type="SFLD" id="SFLDS00019">
    <property type="entry name" value="Glutathione_Transferase_(cytos"/>
    <property type="match status" value="1"/>
</dbReference>
<dbReference type="Gene3D" id="1.20.1050.10">
    <property type="match status" value="1"/>
</dbReference>
<organism evidence="4 5">
    <name type="scientific">Anaeromyxobacter oryzae</name>
    <dbReference type="NCBI Taxonomy" id="2918170"/>
    <lineage>
        <taxon>Bacteria</taxon>
        <taxon>Pseudomonadati</taxon>
        <taxon>Myxococcota</taxon>
        <taxon>Myxococcia</taxon>
        <taxon>Myxococcales</taxon>
        <taxon>Cystobacterineae</taxon>
        <taxon>Anaeromyxobacteraceae</taxon>
        <taxon>Anaeromyxobacter</taxon>
    </lineage>
</organism>
<dbReference type="PANTHER" id="PTHR44051:SF8">
    <property type="entry name" value="GLUTATHIONE S-TRANSFERASE GSTA"/>
    <property type="match status" value="1"/>
</dbReference>
<proteinExistence type="inferred from homology"/>
<keyword evidence="5" id="KW-1185">Reference proteome</keyword>
<dbReference type="EMBL" id="AP025591">
    <property type="protein sequence ID" value="BDG04874.1"/>
    <property type="molecule type" value="Genomic_DNA"/>
</dbReference>
<dbReference type="SFLD" id="SFLDG00358">
    <property type="entry name" value="Main_(cytGST)"/>
    <property type="match status" value="1"/>
</dbReference>
<dbReference type="InterPro" id="IPR004046">
    <property type="entry name" value="GST_C"/>
</dbReference>
<evidence type="ECO:0000256" key="1">
    <source>
        <dbReference type="RuleBase" id="RU003494"/>
    </source>
</evidence>
<sequence>MKLYYVPRTRATRPRWMLEELGVPYELVRLDPSKGETRTPEHLARQPLGHVPALEDGDVTLFESAAICLWLAERFPEKGLVPPPGTAGRAAAYQWLFFAETELEPPLGEISRQNRRPEAERDAAAIADARKRFLAAAAALEAPLARNAYLLGGAFTVADLVAGACTSWGKALAGGLDGLPSVEAWLGRLKARPAWKRATAD</sequence>
<dbReference type="Proteomes" id="UP001162891">
    <property type="component" value="Chromosome"/>
</dbReference>
<dbReference type="InterPro" id="IPR010987">
    <property type="entry name" value="Glutathione-S-Trfase_C-like"/>
</dbReference>
<dbReference type="Pfam" id="PF02798">
    <property type="entry name" value="GST_N"/>
    <property type="match status" value="1"/>
</dbReference>
<dbReference type="InterPro" id="IPR036249">
    <property type="entry name" value="Thioredoxin-like_sf"/>
</dbReference>
<comment type="similarity">
    <text evidence="1">Belongs to the GST superfamily.</text>
</comment>
<feature type="domain" description="GST C-terminal" evidence="3">
    <location>
        <begin position="85"/>
        <end position="201"/>
    </location>
</feature>
<dbReference type="InterPro" id="IPR004045">
    <property type="entry name" value="Glutathione_S-Trfase_N"/>
</dbReference>
<dbReference type="CDD" id="cd03046">
    <property type="entry name" value="GST_N_GTT1_like"/>
    <property type="match status" value="1"/>
</dbReference>
<accession>A0ABN6MYI9</accession>
<dbReference type="PANTHER" id="PTHR44051">
    <property type="entry name" value="GLUTATHIONE S-TRANSFERASE-RELATED"/>
    <property type="match status" value="1"/>
</dbReference>